<name>A0A8H7W3C3_9HELO</name>
<gene>
    <name evidence="2" type="ORF">IFR04_011219</name>
</gene>
<dbReference type="Proteomes" id="UP000664132">
    <property type="component" value="Unassembled WGS sequence"/>
</dbReference>
<feature type="region of interest" description="Disordered" evidence="1">
    <location>
        <begin position="69"/>
        <end position="89"/>
    </location>
</feature>
<comment type="caution">
    <text evidence="2">The sequence shown here is derived from an EMBL/GenBank/DDBJ whole genome shotgun (WGS) entry which is preliminary data.</text>
</comment>
<accession>A0A8H7W3C3</accession>
<evidence type="ECO:0000256" key="1">
    <source>
        <dbReference type="SAM" id="MobiDB-lite"/>
    </source>
</evidence>
<evidence type="ECO:0000313" key="3">
    <source>
        <dbReference type="Proteomes" id="UP000664132"/>
    </source>
</evidence>
<keyword evidence="3" id="KW-1185">Reference proteome</keyword>
<reference evidence="2" key="1">
    <citation type="submission" date="2021-02" db="EMBL/GenBank/DDBJ databases">
        <title>Genome sequence Cadophora malorum strain M34.</title>
        <authorList>
            <person name="Stefanovic E."/>
            <person name="Vu D."/>
            <person name="Scully C."/>
            <person name="Dijksterhuis J."/>
            <person name="Roader J."/>
            <person name="Houbraken J."/>
        </authorList>
    </citation>
    <scope>NUCLEOTIDE SEQUENCE</scope>
    <source>
        <strain evidence="2">M34</strain>
    </source>
</reference>
<feature type="region of interest" description="Disordered" evidence="1">
    <location>
        <begin position="259"/>
        <end position="280"/>
    </location>
</feature>
<dbReference type="AlphaFoldDB" id="A0A8H7W3C3"/>
<organism evidence="2 3">
    <name type="scientific">Cadophora malorum</name>
    <dbReference type="NCBI Taxonomy" id="108018"/>
    <lineage>
        <taxon>Eukaryota</taxon>
        <taxon>Fungi</taxon>
        <taxon>Dikarya</taxon>
        <taxon>Ascomycota</taxon>
        <taxon>Pezizomycotina</taxon>
        <taxon>Leotiomycetes</taxon>
        <taxon>Helotiales</taxon>
        <taxon>Ploettnerulaceae</taxon>
        <taxon>Cadophora</taxon>
    </lineage>
</organism>
<dbReference type="EMBL" id="JAFJYH010000214">
    <property type="protein sequence ID" value="KAG4415660.1"/>
    <property type="molecule type" value="Genomic_DNA"/>
</dbReference>
<feature type="compositionally biased region" description="Basic and acidic residues" evidence="1">
    <location>
        <begin position="70"/>
        <end position="83"/>
    </location>
</feature>
<evidence type="ECO:0000313" key="2">
    <source>
        <dbReference type="EMBL" id="KAG4415660.1"/>
    </source>
</evidence>
<proteinExistence type="predicted"/>
<protein>
    <submittedName>
        <fullName evidence="2">Uncharacterized protein</fullName>
    </submittedName>
</protein>
<dbReference type="OrthoDB" id="3552810at2759"/>
<sequence length="280" mass="30900">MTWASIVAAPPPPAKAAKVGLKVKTKSAIPSPSVPDVDKTTFELQNLSVNGNIEPEGFIDVNVSVQNKDSGPHKNVGENKIEVDGDESGYSNEFTPIGATLDTEIENSEGCATSSKVEKTETGALNEYLNPKGDKTIQWCIDHKDETLGLHSSVAWTKVFQKECDGCGRFFKHCMFSNSERKARHGYTSCRWCNLDQEVCNEAEYFTIHHHLHCNRPGKKECGAQWGLNLVRPKKKVENIMAGNGLIDVEGPKIVMKADKGMSQKEKKSRGRRERALVGL</sequence>